<comment type="caution">
    <text evidence="8">The sequence shown here is derived from an EMBL/GenBank/DDBJ whole genome shotgun (WGS) entry which is preliminary data.</text>
</comment>
<evidence type="ECO:0000256" key="3">
    <source>
        <dbReference type="ARBA" id="ARBA00022741"/>
    </source>
</evidence>
<dbReference type="SUPFAM" id="SSF52540">
    <property type="entry name" value="P-loop containing nucleoside triphosphate hydrolases"/>
    <property type="match status" value="1"/>
</dbReference>
<feature type="domain" description="ABC transporter" evidence="7">
    <location>
        <begin position="40"/>
        <end position="257"/>
    </location>
</feature>
<keyword evidence="4" id="KW-0067">ATP-binding</keyword>
<keyword evidence="5" id="KW-0864">Zinc transport</keyword>
<dbReference type="PANTHER" id="PTHR42734">
    <property type="entry name" value="METAL TRANSPORT SYSTEM ATP-BINDING PROTEIN TM_0124-RELATED"/>
    <property type="match status" value="1"/>
</dbReference>
<dbReference type="GO" id="GO:0005524">
    <property type="term" value="F:ATP binding"/>
    <property type="evidence" value="ECO:0007669"/>
    <property type="project" value="UniProtKB-KW"/>
</dbReference>
<dbReference type="RefSeq" id="WP_147093780.1">
    <property type="nucleotide sequence ID" value="NZ_BJVC01000004.1"/>
</dbReference>
<evidence type="ECO:0000256" key="1">
    <source>
        <dbReference type="ARBA" id="ARBA00005417"/>
    </source>
</evidence>
<proteinExistence type="inferred from homology"/>
<dbReference type="OrthoDB" id="9810077at2"/>
<keyword evidence="5" id="KW-0862">Zinc</keyword>
<reference evidence="8 9" key="1">
    <citation type="submission" date="2019-07" db="EMBL/GenBank/DDBJ databases">
        <title>Whole genome shotgun sequence of Swaminathania salitolerans NBRC 104436.</title>
        <authorList>
            <person name="Hosoyama A."/>
            <person name="Uohara A."/>
            <person name="Ohji S."/>
            <person name="Ichikawa N."/>
        </authorList>
    </citation>
    <scope>NUCLEOTIDE SEQUENCE [LARGE SCALE GENOMIC DNA]</scope>
    <source>
        <strain evidence="8 9">NBRC 104436</strain>
    </source>
</reference>
<evidence type="ECO:0000256" key="6">
    <source>
        <dbReference type="ARBA" id="ARBA00023065"/>
    </source>
</evidence>
<dbReference type="Gene3D" id="3.40.50.300">
    <property type="entry name" value="P-loop containing nucleotide triphosphate hydrolases"/>
    <property type="match status" value="1"/>
</dbReference>
<keyword evidence="9" id="KW-1185">Reference proteome</keyword>
<dbReference type="PROSITE" id="PS50893">
    <property type="entry name" value="ABC_TRANSPORTER_2"/>
    <property type="match status" value="1"/>
</dbReference>
<sequence>MSETAPPRFLPGFSPRLSPRLSIELSPGSPPGSSPGTPALSFVDVTLAQGARILLEGACFSLPEGSLTVLTGANGHGKTTLFRTILGLHAPRKGEVRIFGRMPDTMRGAIGYLPQDRRLPAPQMTGRTLIASSWNGTRPGLPGWGRRIRQRVDGALSRAGALHLADRPLGQLSGGERQRVFLAGALLQSPRLLVLDEPLSGVDVQGQAEIVALLHDLCRRSGVTILLSCHGLDAVRGRADYRLAIAGQTLELSDAAL</sequence>
<protein>
    <recommendedName>
        <fullName evidence="7">ABC transporter domain-containing protein</fullName>
    </recommendedName>
</protein>
<accession>A0A511BR15</accession>
<evidence type="ECO:0000259" key="7">
    <source>
        <dbReference type="PROSITE" id="PS50893"/>
    </source>
</evidence>
<evidence type="ECO:0000256" key="2">
    <source>
        <dbReference type="ARBA" id="ARBA00022448"/>
    </source>
</evidence>
<name>A0A511BR15_9PROT</name>
<evidence type="ECO:0000313" key="9">
    <source>
        <dbReference type="Proteomes" id="UP000321405"/>
    </source>
</evidence>
<evidence type="ECO:0000313" key="8">
    <source>
        <dbReference type="EMBL" id="GEL02705.1"/>
    </source>
</evidence>
<dbReference type="InterPro" id="IPR050153">
    <property type="entry name" value="Metal_Ion_Import_ABC"/>
</dbReference>
<dbReference type="PROSITE" id="PS00211">
    <property type="entry name" value="ABC_TRANSPORTER_1"/>
    <property type="match status" value="1"/>
</dbReference>
<dbReference type="InterPro" id="IPR003593">
    <property type="entry name" value="AAA+_ATPase"/>
</dbReference>
<dbReference type="Proteomes" id="UP000321405">
    <property type="component" value="Unassembled WGS sequence"/>
</dbReference>
<gene>
    <name evidence="8" type="ORF">SSA02_18680</name>
</gene>
<keyword evidence="3" id="KW-0547">Nucleotide-binding</keyword>
<dbReference type="SMART" id="SM00382">
    <property type="entry name" value="AAA"/>
    <property type="match status" value="1"/>
</dbReference>
<keyword evidence="2" id="KW-0813">Transport</keyword>
<dbReference type="InterPro" id="IPR027417">
    <property type="entry name" value="P-loop_NTPase"/>
</dbReference>
<evidence type="ECO:0000256" key="5">
    <source>
        <dbReference type="ARBA" id="ARBA00022906"/>
    </source>
</evidence>
<dbReference type="GO" id="GO:0016887">
    <property type="term" value="F:ATP hydrolysis activity"/>
    <property type="evidence" value="ECO:0007669"/>
    <property type="project" value="InterPro"/>
</dbReference>
<dbReference type="InterPro" id="IPR017871">
    <property type="entry name" value="ABC_transporter-like_CS"/>
</dbReference>
<dbReference type="GO" id="GO:0006829">
    <property type="term" value="P:zinc ion transport"/>
    <property type="evidence" value="ECO:0007669"/>
    <property type="project" value="UniProtKB-KW"/>
</dbReference>
<keyword evidence="6" id="KW-0406">Ion transport</keyword>
<evidence type="ECO:0000256" key="4">
    <source>
        <dbReference type="ARBA" id="ARBA00022840"/>
    </source>
</evidence>
<organism evidence="8 9">
    <name type="scientific">Swaminathania salitolerans</name>
    <dbReference type="NCBI Taxonomy" id="182838"/>
    <lineage>
        <taxon>Bacteria</taxon>
        <taxon>Pseudomonadati</taxon>
        <taxon>Pseudomonadota</taxon>
        <taxon>Alphaproteobacteria</taxon>
        <taxon>Acetobacterales</taxon>
        <taxon>Acetobacteraceae</taxon>
        <taxon>Swaminathania</taxon>
    </lineage>
</organism>
<dbReference type="AlphaFoldDB" id="A0A511BR15"/>
<dbReference type="Pfam" id="PF00005">
    <property type="entry name" value="ABC_tran"/>
    <property type="match status" value="1"/>
</dbReference>
<comment type="similarity">
    <text evidence="1">Belongs to the ABC transporter superfamily.</text>
</comment>
<dbReference type="PANTHER" id="PTHR42734:SF17">
    <property type="entry name" value="METAL TRANSPORT SYSTEM ATP-BINDING PROTEIN TM_0124-RELATED"/>
    <property type="match status" value="1"/>
</dbReference>
<dbReference type="InterPro" id="IPR003439">
    <property type="entry name" value="ABC_transporter-like_ATP-bd"/>
</dbReference>
<dbReference type="EMBL" id="BJVC01000004">
    <property type="protein sequence ID" value="GEL02705.1"/>
    <property type="molecule type" value="Genomic_DNA"/>
</dbReference>